<dbReference type="Proteomes" id="UP000019140">
    <property type="component" value="Unassembled WGS sequence"/>
</dbReference>
<dbReference type="InterPro" id="IPR012347">
    <property type="entry name" value="Ferritin-like"/>
</dbReference>
<keyword evidence="3" id="KW-1185">Reference proteome</keyword>
<dbReference type="EMBL" id="AZHX01000206">
    <property type="protein sequence ID" value="ETX08494.1"/>
    <property type="molecule type" value="Genomic_DNA"/>
</dbReference>
<reference evidence="2 3" key="1">
    <citation type="journal article" date="2014" name="Nature">
        <title>An environmental bacterial taxon with a large and distinct metabolic repertoire.</title>
        <authorList>
            <person name="Wilson M.C."/>
            <person name="Mori T."/>
            <person name="Ruckert C."/>
            <person name="Uria A.R."/>
            <person name="Helf M.J."/>
            <person name="Takada K."/>
            <person name="Gernert C."/>
            <person name="Steffens U.A."/>
            <person name="Heycke N."/>
            <person name="Schmitt S."/>
            <person name="Rinke C."/>
            <person name="Helfrich E.J."/>
            <person name="Brachmann A.O."/>
            <person name="Gurgui C."/>
            <person name="Wakimoto T."/>
            <person name="Kracht M."/>
            <person name="Crusemann M."/>
            <person name="Hentschel U."/>
            <person name="Abe I."/>
            <person name="Matsunaga S."/>
            <person name="Kalinowski J."/>
            <person name="Takeyama H."/>
            <person name="Piel J."/>
        </authorList>
    </citation>
    <scope>NUCLEOTIDE SEQUENCE [LARGE SCALE GENOMIC DNA]</scope>
    <source>
        <strain evidence="3">TSY2</strain>
    </source>
</reference>
<gene>
    <name evidence="2" type="ORF">ETSY2_05095</name>
</gene>
<dbReference type="HOGENOM" id="CLU_573288_0_0_7"/>
<accession>W4MDS3</accession>
<feature type="domain" description="Iminophenyl-pyruvate dimer synthase" evidence="1">
    <location>
        <begin position="17"/>
        <end position="274"/>
    </location>
</feature>
<dbReference type="Pfam" id="PF12902">
    <property type="entry name" value="Ferritin-like"/>
    <property type="match status" value="1"/>
</dbReference>
<name>W4MDS3_9BACT</name>
<evidence type="ECO:0000259" key="1">
    <source>
        <dbReference type="Pfam" id="PF12902"/>
    </source>
</evidence>
<dbReference type="Gene3D" id="1.20.1260.10">
    <property type="match status" value="1"/>
</dbReference>
<organism evidence="2 3">
    <name type="scientific">Candidatus Entotheonella gemina</name>
    <dbReference type="NCBI Taxonomy" id="1429439"/>
    <lineage>
        <taxon>Bacteria</taxon>
        <taxon>Pseudomonadati</taxon>
        <taxon>Nitrospinota/Tectimicrobiota group</taxon>
        <taxon>Candidatus Tectimicrobiota</taxon>
        <taxon>Candidatus Entotheonellia</taxon>
        <taxon>Candidatus Entotheonellales</taxon>
        <taxon>Candidatus Entotheonellaceae</taxon>
        <taxon>Candidatus Entotheonella</taxon>
    </lineage>
</organism>
<proteinExistence type="predicted"/>
<sequence length="476" mass="53802">MSTVSPIKSKAELIYCLQEIAQLEHAFMCQYLYAAFSLKKHPDETCSATQFEFVRRWASVTYMIARQEMEHLSIANSLLTAIGGQPIYTHQNFPTLLPWYTSEVLATGQSGTERHPCALPFVLEPFSLNTVRRFACMESPKLQDVPESYRHRVETWCFENESKDCPCVTPAARDISPCQPRYELALPPQTVEIGTVQELYMAVREGFQNLEKQLGADVLFNGHPSGQSEIPSEYNLSLFRIDDLPTALTGIDLVTKQGEGINAPPGYESHFLHWCDMAQEYASMLEENADFQPAKALPANPTPRTYDSDPMLKAIADVFNHGYITLLYMLTGYYTNYRPKSWNTWPFLSAALEQTAFSPMMTMLIRPLAELLTNLPWDNGFAGPTFDIDETARPLLNQPDDARYQDLSFYQKQLDPIISGLEAILQQDLPPDLVPKVELIRQNMGRVKGNLDYVCNQGIFPNFNPSNNFSCPVSQG</sequence>
<dbReference type="AlphaFoldDB" id="W4MDS3"/>
<evidence type="ECO:0000313" key="3">
    <source>
        <dbReference type="Proteomes" id="UP000019140"/>
    </source>
</evidence>
<dbReference type="InterPro" id="IPR026820">
    <property type="entry name" value="VioB/RebD_dom"/>
</dbReference>
<protein>
    <recommendedName>
        <fullName evidence="1">Iminophenyl-pyruvate dimer synthase domain-containing protein</fullName>
    </recommendedName>
</protein>
<comment type="caution">
    <text evidence="2">The sequence shown here is derived from an EMBL/GenBank/DDBJ whole genome shotgun (WGS) entry which is preliminary data.</text>
</comment>
<evidence type="ECO:0000313" key="2">
    <source>
        <dbReference type="EMBL" id="ETX08494.1"/>
    </source>
</evidence>